<dbReference type="FunFam" id="3.40.50.300:FF:000032">
    <property type="entry name" value="Export ABC transporter ATP-binding protein"/>
    <property type="match status" value="1"/>
</dbReference>
<dbReference type="PROSITE" id="PS50893">
    <property type="entry name" value="ABC_TRANSPORTER_2"/>
    <property type="match status" value="1"/>
</dbReference>
<dbReference type="Proteomes" id="UP000033882">
    <property type="component" value="Unassembled WGS sequence"/>
</dbReference>
<dbReference type="EMBL" id="LCPB01000006">
    <property type="protein sequence ID" value="KKU90119.1"/>
    <property type="molecule type" value="Genomic_DNA"/>
</dbReference>
<dbReference type="SMART" id="SM00382">
    <property type="entry name" value="AAA"/>
    <property type="match status" value="1"/>
</dbReference>
<dbReference type="GO" id="GO:0005524">
    <property type="term" value="F:ATP binding"/>
    <property type="evidence" value="ECO:0007669"/>
    <property type="project" value="UniProtKB-KW"/>
</dbReference>
<dbReference type="PANTHER" id="PTHR42798">
    <property type="entry name" value="LIPOPROTEIN-RELEASING SYSTEM ATP-BINDING PROTEIN LOLD"/>
    <property type="match status" value="1"/>
</dbReference>
<dbReference type="GO" id="GO:0098796">
    <property type="term" value="C:membrane protein complex"/>
    <property type="evidence" value="ECO:0007669"/>
    <property type="project" value="UniProtKB-ARBA"/>
</dbReference>
<dbReference type="InterPro" id="IPR017911">
    <property type="entry name" value="MacB-like_ATP-bd"/>
</dbReference>
<dbReference type="CDD" id="cd03255">
    <property type="entry name" value="ABC_MJ0796_LolCDE_FtsE"/>
    <property type="match status" value="1"/>
</dbReference>
<feature type="domain" description="ABC transporter" evidence="5">
    <location>
        <begin position="16"/>
        <end position="250"/>
    </location>
</feature>
<reference evidence="6 7" key="1">
    <citation type="journal article" date="2015" name="Nature">
        <title>rRNA introns, odd ribosomes, and small enigmatic genomes across a large radiation of phyla.</title>
        <authorList>
            <person name="Brown C.T."/>
            <person name="Hug L.A."/>
            <person name="Thomas B.C."/>
            <person name="Sharon I."/>
            <person name="Castelle C.J."/>
            <person name="Singh A."/>
            <person name="Wilkins M.J."/>
            <person name="Williams K.H."/>
            <person name="Banfield J.F."/>
        </authorList>
    </citation>
    <scope>NUCLEOTIDE SEQUENCE [LARGE SCALE GENOMIC DNA]</scope>
</reference>
<gene>
    <name evidence="6" type="ORF">UY19_C0006G0057</name>
</gene>
<dbReference type="InterPro" id="IPR017871">
    <property type="entry name" value="ABC_transporter-like_CS"/>
</dbReference>
<organism evidence="6 7">
    <name type="scientific">Candidatus Wolfebacteria bacterium GW2011_GWA2_47_9b</name>
    <dbReference type="NCBI Taxonomy" id="1619005"/>
    <lineage>
        <taxon>Bacteria</taxon>
        <taxon>Candidatus Wolfeibacteriota</taxon>
    </lineage>
</organism>
<sequence>MEQIDQQKHKNRPLVLSTKNLRKVYMIEDLEAVALRDVSLDIHEGEFVSIMGPSGSGKSTLLQILGCLERPSGGKYLLDGKDLEHYSDDELARVRNKKIGFIFQAFNLLPRLSVIENVKLPLIYADVYEPERTRIARAMVEMVGLSERENFPTVKLSGGQKQRVAIARALVNGPKVIFADEPTGSLDSKSGAVILQFLQELHEQGHTIVMVTHESYVAAAAERIIHIKDGLIESDEWVEHRHRVHKDDLIK</sequence>
<dbReference type="GO" id="GO:0016887">
    <property type="term" value="F:ATP hydrolysis activity"/>
    <property type="evidence" value="ECO:0007669"/>
    <property type="project" value="InterPro"/>
</dbReference>
<keyword evidence="4" id="KW-0067">ATP-binding</keyword>
<dbReference type="SUPFAM" id="SSF52540">
    <property type="entry name" value="P-loop containing nucleoside triphosphate hydrolases"/>
    <property type="match status" value="1"/>
</dbReference>
<evidence type="ECO:0000256" key="1">
    <source>
        <dbReference type="ARBA" id="ARBA00005417"/>
    </source>
</evidence>
<dbReference type="InterPro" id="IPR003439">
    <property type="entry name" value="ABC_transporter-like_ATP-bd"/>
</dbReference>
<dbReference type="Gene3D" id="3.40.50.300">
    <property type="entry name" value="P-loop containing nucleotide triphosphate hydrolases"/>
    <property type="match status" value="1"/>
</dbReference>
<dbReference type="Pfam" id="PF00005">
    <property type="entry name" value="ABC_tran"/>
    <property type="match status" value="1"/>
</dbReference>
<comment type="similarity">
    <text evidence="1">Belongs to the ABC transporter superfamily.</text>
</comment>
<dbReference type="PROSITE" id="PS00211">
    <property type="entry name" value="ABC_TRANSPORTER_1"/>
    <property type="match status" value="1"/>
</dbReference>
<evidence type="ECO:0000313" key="6">
    <source>
        <dbReference type="EMBL" id="KKU90119.1"/>
    </source>
</evidence>
<dbReference type="InterPro" id="IPR027417">
    <property type="entry name" value="P-loop_NTPase"/>
</dbReference>
<evidence type="ECO:0000256" key="2">
    <source>
        <dbReference type="ARBA" id="ARBA00022448"/>
    </source>
</evidence>
<dbReference type="AlphaFoldDB" id="A0A0G1U7R6"/>
<dbReference type="PANTHER" id="PTHR42798:SF6">
    <property type="entry name" value="CELL DIVISION ATP-BINDING PROTEIN FTSE"/>
    <property type="match status" value="1"/>
</dbReference>
<evidence type="ECO:0000256" key="3">
    <source>
        <dbReference type="ARBA" id="ARBA00022741"/>
    </source>
</evidence>
<name>A0A0G1U7R6_9BACT</name>
<keyword evidence="3" id="KW-0547">Nucleotide-binding</keyword>
<evidence type="ECO:0000313" key="7">
    <source>
        <dbReference type="Proteomes" id="UP000033882"/>
    </source>
</evidence>
<dbReference type="PATRIC" id="fig|1619005.3.peg.421"/>
<accession>A0A0G1U7R6</accession>
<proteinExistence type="inferred from homology"/>
<dbReference type="GO" id="GO:0022857">
    <property type="term" value="F:transmembrane transporter activity"/>
    <property type="evidence" value="ECO:0007669"/>
    <property type="project" value="UniProtKB-ARBA"/>
</dbReference>
<keyword evidence="2" id="KW-0813">Transport</keyword>
<evidence type="ECO:0000256" key="4">
    <source>
        <dbReference type="ARBA" id="ARBA00022840"/>
    </source>
</evidence>
<dbReference type="InterPro" id="IPR003593">
    <property type="entry name" value="AAA+_ATPase"/>
</dbReference>
<comment type="caution">
    <text evidence="6">The sequence shown here is derived from an EMBL/GenBank/DDBJ whole genome shotgun (WGS) entry which is preliminary data.</text>
</comment>
<evidence type="ECO:0000259" key="5">
    <source>
        <dbReference type="PROSITE" id="PS50893"/>
    </source>
</evidence>
<protein>
    <submittedName>
        <fullName evidence="6">ABC transporter related protein</fullName>
    </submittedName>
</protein>